<keyword evidence="2" id="KW-0812">Transmembrane</keyword>
<keyword evidence="2" id="KW-1133">Transmembrane helix</keyword>
<dbReference type="Proteomes" id="UP000250266">
    <property type="component" value="Unassembled WGS sequence"/>
</dbReference>
<dbReference type="AlphaFoldDB" id="A0A8E2EF84"/>
<sequence>MASLGPLKPTAYAETMRTNNAEVMAQQPGFQSGYPYQTSKEPQTFFQPENSAPILAEKENKRTCGLPPKLLWAAVFLAALLIIIAVAVGVGVGIGTKKSTKSSSSPAAPAESATAGPSSLSSLSSTTSPTSTTTSTSTSSSPTVSSSGSLKIVSAIYGASDVTSTAQSVLPNGAYLFLSTSPMPFADPWYGNVKCLALLHLYNNGTTISNNNLDLRTFIACEGTGNYTLVPGPVSLSPSTQSVTNLGPSTSTFHIISVVWGKAEIRDADIYQKLFNCASGNAAVTFSNDFFGQDTWNGTVKSAAIFYTTDNYSTLRSIFGREGQSAYFSTA</sequence>
<evidence type="ECO:0000256" key="2">
    <source>
        <dbReference type="SAM" id="Phobius"/>
    </source>
</evidence>
<dbReference type="EMBL" id="KV744880">
    <property type="protein sequence ID" value="OCK82704.1"/>
    <property type="molecule type" value="Genomic_DNA"/>
</dbReference>
<feature type="transmembrane region" description="Helical" evidence="2">
    <location>
        <begin position="70"/>
        <end position="94"/>
    </location>
</feature>
<proteinExistence type="predicted"/>
<organism evidence="3 4">
    <name type="scientific">Lepidopterella palustris CBS 459.81</name>
    <dbReference type="NCBI Taxonomy" id="1314670"/>
    <lineage>
        <taxon>Eukaryota</taxon>
        <taxon>Fungi</taxon>
        <taxon>Dikarya</taxon>
        <taxon>Ascomycota</taxon>
        <taxon>Pezizomycotina</taxon>
        <taxon>Dothideomycetes</taxon>
        <taxon>Pleosporomycetidae</taxon>
        <taxon>Mytilinidiales</taxon>
        <taxon>Argynnaceae</taxon>
        <taxon>Lepidopterella</taxon>
    </lineage>
</organism>
<keyword evidence="4" id="KW-1185">Reference proteome</keyword>
<gene>
    <name evidence="3" type="ORF">K432DRAFT_380183</name>
</gene>
<evidence type="ECO:0000256" key="1">
    <source>
        <dbReference type="SAM" id="MobiDB-lite"/>
    </source>
</evidence>
<keyword evidence="2" id="KW-0472">Membrane</keyword>
<feature type="region of interest" description="Disordered" evidence="1">
    <location>
        <begin position="98"/>
        <end position="147"/>
    </location>
</feature>
<reference evidence="3 4" key="1">
    <citation type="journal article" date="2016" name="Nat. Commun.">
        <title>Ectomycorrhizal ecology is imprinted in the genome of the dominant symbiotic fungus Cenococcum geophilum.</title>
        <authorList>
            <consortium name="DOE Joint Genome Institute"/>
            <person name="Peter M."/>
            <person name="Kohler A."/>
            <person name="Ohm R.A."/>
            <person name="Kuo A."/>
            <person name="Krutzmann J."/>
            <person name="Morin E."/>
            <person name="Arend M."/>
            <person name="Barry K.W."/>
            <person name="Binder M."/>
            <person name="Choi C."/>
            <person name="Clum A."/>
            <person name="Copeland A."/>
            <person name="Grisel N."/>
            <person name="Haridas S."/>
            <person name="Kipfer T."/>
            <person name="LaButti K."/>
            <person name="Lindquist E."/>
            <person name="Lipzen A."/>
            <person name="Maire R."/>
            <person name="Meier B."/>
            <person name="Mihaltcheva S."/>
            <person name="Molinier V."/>
            <person name="Murat C."/>
            <person name="Poggeler S."/>
            <person name="Quandt C.A."/>
            <person name="Sperisen C."/>
            <person name="Tritt A."/>
            <person name="Tisserant E."/>
            <person name="Crous P.W."/>
            <person name="Henrissat B."/>
            <person name="Nehls U."/>
            <person name="Egli S."/>
            <person name="Spatafora J.W."/>
            <person name="Grigoriev I.V."/>
            <person name="Martin F.M."/>
        </authorList>
    </citation>
    <scope>NUCLEOTIDE SEQUENCE [LARGE SCALE GENOMIC DNA]</scope>
    <source>
        <strain evidence="3 4">CBS 459.81</strain>
    </source>
</reference>
<evidence type="ECO:0000313" key="3">
    <source>
        <dbReference type="EMBL" id="OCK82704.1"/>
    </source>
</evidence>
<dbReference type="OrthoDB" id="3799656at2759"/>
<accession>A0A8E2EF84</accession>
<name>A0A8E2EF84_9PEZI</name>
<evidence type="ECO:0000313" key="4">
    <source>
        <dbReference type="Proteomes" id="UP000250266"/>
    </source>
</evidence>
<protein>
    <submittedName>
        <fullName evidence="3">Uncharacterized protein</fullName>
    </submittedName>
</protein>